<accession>F0NBJ4</accession>
<dbReference type="RefSeq" id="WP_014513997.1">
    <property type="nucleotide sequence ID" value="NC_017276.1"/>
</dbReference>
<keyword evidence="3" id="KW-1185">Reference proteome</keyword>
<dbReference type="Proteomes" id="UP000002664">
    <property type="component" value="Chromosome"/>
</dbReference>
<dbReference type="KEGG" id="sir:SiRe_1465"/>
<proteinExistence type="predicted"/>
<sequence>MNFDVSQLDNETRLKILEYVIKEKRIDYDKLGISRVMFWYYKKGKYKIPDEVINKAIQFLTPDELSKFIVGIDIEKVGYNEAMAVIMKALKDPEFREIFLALLQRNLGDYIRSASYSYVVSKEDLELFKKVISKRSKNTYEDYWRYINRLLKDLNYKKWGLRGRKASPAGMDSPLIFKYFLAVVLLFLGNTKFTVLSIKFLDLR</sequence>
<dbReference type="HOGENOM" id="CLU_1340784_0_0_2"/>
<dbReference type="AlphaFoldDB" id="F0NBJ4"/>
<name>F0NBJ4_SACI5</name>
<evidence type="ECO:0000313" key="2">
    <source>
        <dbReference type="EMBL" id="ADX85531.1"/>
    </source>
</evidence>
<dbReference type="eggNOG" id="arCOG01247">
    <property type="taxonomic scope" value="Archaea"/>
</dbReference>
<feature type="transmembrane region" description="Helical" evidence="1">
    <location>
        <begin position="179"/>
        <end position="201"/>
    </location>
</feature>
<evidence type="ECO:0000313" key="3">
    <source>
        <dbReference type="Proteomes" id="UP000002664"/>
    </source>
</evidence>
<dbReference type="GeneID" id="15297979"/>
<evidence type="ECO:0000256" key="1">
    <source>
        <dbReference type="SAM" id="Phobius"/>
    </source>
</evidence>
<dbReference type="EMBL" id="CP002425">
    <property type="protein sequence ID" value="ADX85531.1"/>
    <property type="molecule type" value="Genomic_DNA"/>
</dbReference>
<keyword evidence="1" id="KW-0812">Transmembrane</keyword>
<organism evidence="2 3">
    <name type="scientific">Saccharolobus islandicus (strain REY15A)</name>
    <name type="common">Sulfolobus islandicus</name>
    <dbReference type="NCBI Taxonomy" id="930945"/>
    <lineage>
        <taxon>Archaea</taxon>
        <taxon>Thermoproteota</taxon>
        <taxon>Thermoprotei</taxon>
        <taxon>Sulfolobales</taxon>
        <taxon>Sulfolobaceae</taxon>
        <taxon>Saccharolobus</taxon>
    </lineage>
</organism>
<protein>
    <submittedName>
        <fullName evidence="2">Archaeal pNOB8-type integrase</fullName>
    </submittedName>
</protein>
<keyword evidence="1" id="KW-1133">Transmembrane helix</keyword>
<reference evidence="2 3" key="1">
    <citation type="journal article" date="2011" name="J. Bacteriol.">
        <title>Genome analyses of icelandic strains of Sulfolobus islandicus, model organisms for genetic and virus-host interaction studies.</title>
        <authorList>
            <person name="Guo L."/>
            <person name="Brugger K."/>
            <person name="Liu C."/>
            <person name="Shah S.A."/>
            <person name="Zheng H."/>
            <person name="Zhu Y."/>
            <person name="Wang S."/>
            <person name="Lillestol R.K."/>
            <person name="Chen L."/>
            <person name="Frank J."/>
            <person name="Prangishvili D."/>
            <person name="Paulin L."/>
            <person name="She Q."/>
            <person name="Huang L."/>
            <person name="Garrett R.A."/>
        </authorList>
    </citation>
    <scope>NUCLEOTIDE SEQUENCE [LARGE SCALE GENOMIC DNA]</scope>
    <source>
        <strain evidence="2 3">REY15A</strain>
    </source>
</reference>
<keyword evidence="1" id="KW-0472">Membrane</keyword>
<gene>
    <name evidence="2" type="ordered locus">SiRe_1465</name>
</gene>